<dbReference type="Proteomes" id="UP000789860">
    <property type="component" value="Unassembled WGS sequence"/>
</dbReference>
<dbReference type="EMBL" id="CAJVPM010003137">
    <property type="protein sequence ID" value="CAG8497213.1"/>
    <property type="molecule type" value="Genomic_DNA"/>
</dbReference>
<gene>
    <name evidence="1" type="ORF">SCALOS_LOCUS3081</name>
</gene>
<protein>
    <submittedName>
        <fullName evidence="1">5079_t:CDS:1</fullName>
    </submittedName>
</protein>
<accession>A0ACA9KWC5</accession>
<organism evidence="1 2">
    <name type="scientific">Scutellospora calospora</name>
    <dbReference type="NCBI Taxonomy" id="85575"/>
    <lineage>
        <taxon>Eukaryota</taxon>
        <taxon>Fungi</taxon>
        <taxon>Fungi incertae sedis</taxon>
        <taxon>Mucoromycota</taxon>
        <taxon>Glomeromycotina</taxon>
        <taxon>Glomeromycetes</taxon>
        <taxon>Diversisporales</taxon>
        <taxon>Gigasporaceae</taxon>
        <taxon>Scutellospora</taxon>
    </lineage>
</organism>
<comment type="caution">
    <text evidence="1">The sequence shown here is derived from an EMBL/GenBank/DDBJ whole genome shotgun (WGS) entry which is preliminary data.</text>
</comment>
<keyword evidence="2" id="KW-1185">Reference proteome</keyword>
<evidence type="ECO:0000313" key="1">
    <source>
        <dbReference type="EMBL" id="CAG8497213.1"/>
    </source>
</evidence>
<sequence>MSKTDLAECPEEYSTPVILPEVCSEECIAPVIQSTAFPAECLCPVIQPAPCPAGCPIPKMISGTCSSNNEIQIASKESHDLEECYDQVQQLEILGQKENNFNVILRRDPLLIDLCDDLESDNISCDVQEEEQCSKGHQSSFIHTGTPITTGCYCSPQDNAVFETELPIGELLKRRIRKFRLVRRQAITPPCMYTEDCNLEHDEANAHGYQEDYEDILGSQNEGFTNCDIETGLTYGDYCN</sequence>
<reference evidence="1" key="1">
    <citation type="submission" date="2021-06" db="EMBL/GenBank/DDBJ databases">
        <authorList>
            <person name="Kallberg Y."/>
            <person name="Tangrot J."/>
            <person name="Rosling A."/>
        </authorList>
    </citation>
    <scope>NUCLEOTIDE SEQUENCE</scope>
    <source>
        <strain evidence="1">AU212A</strain>
    </source>
</reference>
<name>A0ACA9KWC5_9GLOM</name>
<evidence type="ECO:0000313" key="2">
    <source>
        <dbReference type="Proteomes" id="UP000789860"/>
    </source>
</evidence>
<proteinExistence type="predicted"/>